<dbReference type="Proteomes" id="UP000014975">
    <property type="component" value="Unassembled WGS sequence"/>
</dbReference>
<evidence type="ECO:0000256" key="5">
    <source>
        <dbReference type="ARBA" id="ARBA00023002"/>
    </source>
</evidence>
<gene>
    <name evidence="7" type="ORF">dsat_0516</name>
</gene>
<dbReference type="eggNOG" id="COG0277">
    <property type="taxonomic scope" value="Bacteria"/>
</dbReference>
<evidence type="ECO:0000256" key="3">
    <source>
        <dbReference type="ARBA" id="ARBA00022630"/>
    </source>
</evidence>
<dbReference type="SUPFAM" id="SSF56176">
    <property type="entry name" value="FAD-binding/transporter-associated domain-like"/>
    <property type="match status" value="1"/>
</dbReference>
<evidence type="ECO:0000259" key="6">
    <source>
        <dbReference type="PROSITE" id="PS51387"/>
    </source>
</evidence>
<dbReference type="PROSITE" id="PS51387">
    <property type="entry name" value="FAD_PCMH"/>
    <property type="match status" value="1"/>
</dbReference>
<dbReference type="GO" id="GO:0071949">
    <property type="term" value="F:FAD binding"/>
    <property type="evidence" value="ECO:0007669"/>
    <property type="project" value="InterPro"/>
</dbReference>
<comment type="caution">
    <text evidence="7">The sequence shown here is derived from an EMBL/GenBank/DDBJ whole genome shotgun (WGS) entry which is preliminary data.</text>
</comment>
<dbReference type="InterPro" id="IPR051914">
    <property type="entry name" value="FAD-linked_OxidoTrans_Type4"/>
</dbReference>
<dbReference type="PANTHER" id="PTHR42934:SF2">
    <property type="entry name" value="GLYCOLATE OXIDASE SUBUNIT GLCD"/>
    <property type="match status" value="1"/>
</dbReference>
<reference evidence="7 8" key="1">
    <citation type="journal article" date="2013" name="Genome Announc.">
        <title>Draft genome sequences for three mercury-methylating, sulfate-reducing bacteria.</title>
        <authorList>
            <person name="Brown S.D."/>
            <person name="Hurt R.A.Jr."/>
            <person name="Gilmour C.C."/>
            <person name="Elias D.A."/>
        </authorList>
    </citation>
    <scope>NUCLEOTIDE SEQUENCE [LARGE SCALE GENOMIC DNA]</scope>
    <source>
        <strain evidence="7 8">DSM 16529</strain>
    </source>
</reference>
<dbReference type="EMBL" id="ATHI01000026">
    <property type="protein sequence ID" value="EPR33075.1"/>
    <property type="molecule type" value="Genomic_DNA"/>
</dbReference>
<proteinExistence type="inferred from homology"/>
<dbReference type="RefSeq" id="WP_020887210.1">
    <property type="nucleotide sequence ID" value="NZ_ATHI01000026.1"/>
</dbReference>
<evidence type="ECO:0000256" key="4">
    <source>
        <dbReference type="ARBA" id="ARBA00022827"/>
    </source>
</evidence>
<keyword evidence="4" id="KW-0274">FAD</keyword>
<dbReference type="AlphaFoldDB" id="S7T957"/>
<keyword evidence="8" id="KW-1185">Reference proteome</keyword>
<dbReference type="Pfam" id="PF02913">
    <property type="entry name" value="FAD-oxidase_C"/>
    <property type="match status" value="1"/>
</dbReference>
<dbReference type="SUPFAM" id="SSF55103">
    <property type="entry name" value="FAD-linked oxidases, C-terminal domain"/>
    <property type="match status" value="1"/>
</dbReference>
<protein>
    <submittedName>
        <fullName evidence="7">FAD linked oxidase domain protein</fullName>
    </submittedName>
</protein>
<accession>S7T957</accession>
<evidence type="ECO:0000256" key="2">
    <source>
        <dbReference type="ARBA" id="ARBA00008000"/>
    </source>
</evidence>
<keyword evidence="5" id="KW-0560">Oxidoreductase</keyword>
<dbReference type="GO" id="GO:0016491">
    <property type="term" value="F:oxidoreductase activity"/>
    <property type="evidence" value="ECO:0007669"/>
    <property type="project" value="UniProtKB-KW"/>
</dbReference>
<dbReference type="PANTHER" id="PTHR42934">
    <property type="entry name" value="GLYCOLATE OXIDASE SUBUNIT GLCD"/>
    <property type="match status" value="1"/>
</dbReference>
<keyword evidence="3" id="KW-0285">Flavoprotein</keyword>
<dbReference type="InterPro" id="IPR016166">
    <property type="entry name" value="FAD-bd_PCMH"/>
</dbReference>
<evidence type="ECO:0000313" key="7">
    <source>
        <dbReference type="EMBL" id="EPR33075.1"/>
    </source>
</evidence>
<dbReference type="PATRIC" id="fig|1121439.3.peg.1872"/>
<comment type="cofactor">
    <cofactor evidence="1">
        <name>FAD</name>
        <dbReference type="ChEBI" id="CHEBI:57692"/>
    </cofactor>
</comment>
<dbReference type="InterPro" id="IPR036318">
    <property type="entry name" value="FAD-bd_PCMH-like_sf"/>
</dbReference>
<dbReference type="Gene3D" id="1.10.45.10">
    <property type="entry name" value="Vanillyl-alcohol Oxidase, Chain A, domain 4"/>
    <property type="match status" value="1"/>
</dbReference>
<dbReference type="InterPro" id="IPR006094">
    <property type="entry name" value="Oxid_FAD_bind_N"/>
</dbReference>
<dbReference type="Gene3D" id="3.30.70.2740">
    <property type="match status" value="1"/>
</dbReference>
<dbReference type="InterPro" id="IPR016171">
    <property type="entry name" value="Vanillyl_alc_oxidase_C-sub2"/>
</dbReference>
<dbReference type="InterPro" id="IPR004113">
    <property type="entry name" value="FAD-bd_oxidored_4_C"/>
</dbReference>
<sequence>MLTPARRTFLEHLFPGEAASFDEAVRYVHGSDASRLHGMPMGVVRPERLEQVVELLAWAQAERVPLIPRGRATGAAGAVVPTAGGLVVSTAGLRRIVSIDADDFTATVEPGVVTGELQKACAAQRRFYPPDPGSVNISTIGGNIATCAGGMRAVKYGVTREWVLGLTAVLPGGEVVRTGGRCHKDVAGLDLTRLFVGSEGTLGFITEAILKLAPLPEASASLMAGFSDMEALMAAARAVFAAGLLPSAMEFFDAPTLRAVGLTAPSVPWPEGTAAALLFRLDGSRAAVSAELAALASHLQAATFIESAADATAEEALWELRRLVSPALHKLGPDKHRDDVAVPRGAIARAVAAFHAIGERRGVIVVCFGHLGDGNIHTDVMFDAADPRQKSAADLAKDDILRTVLELGGTLTGEHGVGLAKLPYLSLQIGEAERALMLRVKAAFDPHGIMNPQKAYA</sequence>
<dbReference type="InterPro" id="IPR016169">
    <property type="entry name" value="FAD-bd_PCMH_sub2"/>
</dbReference>
<feature type="domain" description="FAD-binding PCMH-type" evidence="6">
    <location>
        <begin position="36"/>
        <end position="215"/>
    </location>
</feature>
<name>S7T957_9BACT</name>
<evidence type="ECO:0000313" key="8">
    <source>
        <dbReference type="Proteomes" id="UP000014975"/>
    </source>
</evidence>
<dbReference type="OrthoDB" id="9811557at2"/>
<comment type="similarity">
    <text evidence="2">Belongs to the FAD-binding oxidoreductase/transferase type 4 family.</text>
</comment>
<dbReference type="STRING" id="1121439.dsat_0516"/>
<organism evidence="7 8">
    <name type="scientific">Alkalidesulfovibrio alkalitolerans DSM 16529</name>
    <dbReference type="NCBI Taxonomy" id="1121439"/>
    <lineage>
        <taxon>Bacteria</taxon>
        <taxon>Pseudomonadati</taxon>
        <taxon>Thermodesulfobacteriota</taxon>
        <taxon>Desulfovibrionia</taxon>
        <taxon>Desulfovibrionales</taxon>
        <taxon>Desulfovibrionaceae</taxon>
        <taxon>Alkalidesulfovibrio</taxon>
    </lineage>
</organism>
<dbReference type="FunFam" id="1.10.45.10:FF:000001">
    <property type="entry name" value="D-lactate dehydrogenase mitochondrial"/>
    <property type="match status" value="1"/>
</dbReference>
<dbReference type="FunFam" id="3.30.70.2740:FF:000001">
    <property type="entry name" value="D-lactate dehydrogenase mitochondrial"/>
    <property type="match status" value="1"/>
</dbReference>
<dbReference type="InterPro" id="IPR016164">
    <property type="entry name" value="FAD-linked_Oxase-like_C"/>
</dbReference>
<dbReference type="Gene3D" id="3.30.465.10">
    <property type="match status" value="1"/>
</dbReference>
<dbReference type="Pfam" id="PF01565">
    <property type="entry name" value="FAD_binding_4"/>
    <property type="match status" value="1"/>
</dbReference>
<evidence type="ECO:0000256" key="1">
    <source>
        <dbReference type="ARBA" id="ARBA00001974"/>
    </source>
</evidence>